<dbReference type="EMBL" id="AAOT01000018">
    <property type="protein sequence ID" value="EAR51073.1"/>
    <property type="molecule type" value="Genomic_DNA"/>
</dbReference>
<comment type="caution">
    <text evidence="6">The sequence shown here is derived from an EMBL/GenBank/DDBJ whole genome shotgun (WGS) entry which is preliminary data.</text>
</comment>
<dbReference type="SUPFAM" id="SSF54001">
    <property type="entry name" value="Cysteine proteinases"/>
    <property type="match status" value="1"/>
</dbReference>
<dbReference type="AlphaFoldDB" id="Q2CEC4"/>
<evidence type="ECO:0000313" key="7">
    <source>
        <dbReference type="Proteomes" id="UP000003635"/>
    </source>
</evidence>
<evidence type="ECO:0000256" key="3">
    <source>
        <dbReference type="ARBA" id="ARBA00022801"/>
    </source>
</evidence>
<organism evidence="6 7">
    <name type="scientific">Oceanicola granulosus (strain ATCC BAA-861 / DSM 15982 / KCTC 12143 / HTCC2516)</name>
    <dbReference type="NCBI Taxonomy" id="314256"/>
    <lineage>
        <taxon>Bacteria</taxon>
        <taxon>Pseudomonadati</taxon>
        <taxon>Pseudomonadota</taxon>
        <taxon>Alphaproteobacteria</taxon>
        <taxon>Rhodobacterales</taxon>
        <taxon>Roseobacteraceae</taxon>
        <taxon>Oceanicola</taxon>
    </lineage>
</organism>
<keyword evidence="7" id="KW-1185">Reference proteome</keyword>
<dbReference type="HOGENOM" id="CLU_115301_1_0_5"/>
<accession>Q2CEC4</accession>
<evidence type="ECO:0000256" key="4">
    <source>
        <dbReference type="ARBA" id="ARBA00022807"/>
    </source>
</evidence>
<keyword evidence="2" id="KW-0645">Protease</keyword>
<dbReference type="RefSeq" id="WP_007254373.1">
    <property type="nucleotide sequence ID" value="NZ_CH724107.1"/>
</dbReference>
<name>Q2CEC4_OCEGH</name>
<dbReference type="Proteomes" id="UP000003635">
    <property type="component" value="Unassembled WGS sequence"/>
</dbReference>
<dbReference type="Pfam" id="PF00877">
    <property type="entry name" value="NLPC_P60"/>
    <property type="match status" value="1"/>
</dbReference>
<dbReference type="GO" id="GO:0008234">
    <property type="term" value="F:cysteine-type peptidase activity"/>
    <property type="evidence" value="ECO:0007669"/>
    <property type="project" value="UniProtKB-KW"/>
</dbReference>
<keyword evidence="3" id="KW-0378">Hydrolase</keyword>
<keyword evidence="4" id="KW-0788">Thiol protease</keyword>
<dbReference type="STRING" id="314256.OG2516_04224"/>
<dbReference type="InterPro" id="IPR011929">
    <property type="entry name" value="Phage_pept_NlpC/P60"/>
</dbReference>
<dbReference type="Gene3D" id="3.90.1720.10">
    <property type="entry name" value="endopeptidase domain like (from Nostoc punctiforme)"/>
    <property type="match status" value="1"/>
</dbReference>
<evidence type="ECO:0000256" key="1">
    <source>
        <dbReference type="ARBA" id="ARBA00007074"/>
    </source>
</evidence>
<sequence>MSAVVVIARRWTGTPYRHQASCEGVGCDCLGLVRGIWRELHGGEPAPIPAYAPDWAEAGGSGRLLAAARRHLAPADTPAPGDVLLFRLREGGAAQHLGIATDLAPVPRFVHAYARHGVVESPLSGPWQRRLVARFAFPQRSR</sequence>
<evidence type="ECO:0000259" key="5">
    <source>
        <dbReference type="PROSITE" id="PS51935"/>
    </source>
</evidence>
<dbReference type="InterPro" id="IPR000064">
    <property type="entry name" value="NLP_P60_dom"/>
</dbReference>
<evidence type="ECO:0000313" key="6">
    <source>
        <dbReference type="EMBL" id="EAR51073.1"/>
    </source>
</evidence>
<dbReference type="NCBIfam" id="TIGR02219">
    <property type="entry name" value="phage_NlpC_fam"/>
    <property type="match status" value="1"/>
</dbReference>
<gene>
    <name evidence="6" type="ORF">OG2516_04224</name>
</gene>
<dbReference type="OrthoDB" id="6058745at2"/>
<dbReference type="PROSITE" id="PS51935">
    <property type="entry name" value="NLPC_P60"/>
    <property type="match status" value="1"/>
</dbReference>
<comment type="similarity">
    <text evidence="1">Belongs to the peptidase C40 family.</text>
</comment>
<dbReference type="eggNOG" id="COG0791">
    <property type="taxonomic scope" value="Bacteria"/>
</dbReference>
<dbReference type="InterPro" id="IPR038765">
    <property type="entry name" value="Papain-like_cys_pep_sf"/>
</dbReference>
<dbReference type="GO" id="GO:0006508">
    <property type="term" value="P:proteolysis"/>
    <property type="evidence" value="ECO:0007669"/>
    <property type="project" value="UniProtKB-KW"/>
</dbReference>
<feature type="domain" description="NlpC/P60" evidence="5">
    <location>
        <begin position="1"/>
        <end position="138"/>
    </location>
</feature>
<proteinExistence type="inferred from homology"/>
<protein>
    <recommendedName>
        <fullName evidence="5">NlpC/P60 domain-containing protein</fullName>
    </recommendedName>
</protein>
<reference evidence="6 7" key="1">
    <citation type="journal article" date="2010" name="J. Bacteriol.">
        <title>Genome sequences of Oceanicola granulosus HTCC2516(T) and Oceanicola batsensis HTCC2597(TDelta).</title>
        <authorList>
            <person name="Thrash J.C."/>
            <person name="Cho J.C."/>
            <person name="Vergin K.L."/>
            <person name="Giovannoni S.J."/>
        </authorList>
    </citation>
    <scope>NUCLEOTIDE SEQUENCE [LARGE SCALE GENOMIC DNA]</scope>
    <source>
        <strain evidence="7">ATCC BAA-861 / DSM 15982 / KCTC 12143 / HTCC2516</strain>
    </source>
</reference>
<evidence type="ECO:0000256" key="2">
    <source>
        <dbReference type="ARBA" id="ARBA00022670"/>
    </source>
</evidence>